<dbReference type="GeneID" id="87948348"/>
<name>A0AAX4IUB4_9PEZI</name>
<keyword evidence="2" id="KW-0732">Signal</keyword>
<evidence type="ECO:0000313" key="4">
    <source>
        <dbReference type="Proteomes" id="UP001322277"/>
    </source>
</evidence>
<dbReference type="KEGG" id="cdet:87948348"/>
<feature type="region of interest" description="Disordered" evidence="1">
    <location>
        <begin position="106"/>
        <end position="131"/>
    </location>
</feature>
<gene>
    <name evidence="3" type="ORF">CDEST_11848</name>
</gene>
<dbReference type="Proteomes" id="UP001322277">
    <property type="component" value="Chromosome 8"/>
</dbReference>
<protein>
    <submittedName>
        <fullName evidence="3">Uncharacterized protein</fullName>
    </submittedName>
</protein>
<organism evidence="3 4">
    <name type="scientific">Colletotrichum destructivum</name>
    <dbReference type="NCBI Taxonomy" id="34406"/>
    <lineage>
        <taxon>Eukaryota</taxon>
        <taxon>Fungi</taxon>
        <taxon>Dikarya</taxon>
        <taxon>Ascomycota</taxon>
        <taxon>Pezizomycotina</taxon>
        <taxon>Sordariomycetes</taxon>
        <taxon>Hypocreomycetidae</taxon>
        <taxon>Glomerellales</taxon>
        <taxon>Glomerellaceae</taxon>
        <taxon>Colletotrichum</taxon>
        <taxon>Colletotrichum destructivum species complex</taxon>
    </lineage>
</organism>
<sequence>MNLFYYFFLLPMYTAVLVQSLPIHGLSYRGIREWFGLTGANDATIDITNAFLSSQSTRVTDANWTNGSGIRRLVWRWRVAKSSAGFPEVQVQVRGRQRASIQLASTIPPPAGRSRASTVKGPREFIKGGGSKKWGEAGGVATGMDSSFWRNDLKYALIVARSSKA</sequence>
<dbReference type="RefSeq" id="XP_062784055.1">
    <property type="nucleotide sequence ID" value="XM_062928004.1"/>
</dbReference>
<reference evidence="4" key="1">
    <citation type="journal article" date="2023" name="bioRxiv">
        <title>Complete genome of the Medicago anthracnose fungus, Colletotrichum destructivum, reveals a mini-chromosome-like region within a core chromosome.</title>
        <authorList>
            <person name="Lapalu N."/>
            <person name="Simon A."/>
            <person name="Lu A."/>
            <person name="Plaumann P.-L."/>
            <person name="Amselem J."/>
            <person name="Pigne S."/>
            <person name="Auger A."/>
            <person name="Koch C."/>
            <person name="Dallery J.-F."/>
            <person name="O'Connell R.J."/>
        </authorList>
    </citation>
    <scope>NUCLEOTIDE SEQUENCE [LARGE SCALE GENOMIC DNA]</scope>
    <source>
        <strain evidence="4">CBS 520.97</strain>
    </source>
</reference>
<proteinExistence type="predicted"/>
<evidence type="ECO:0000313" key="3">
    <source>
        <dbReference type="EMBL" id="WQF86834.1"/>
    </source>
</evidence>
<accession>A0AAX4IUB4</accession>
<keyword evidence="4" id="KW-1185">Reference proteome</keyword>
<dbReference type="EMBL" id="CP137312">
    <property type="protein sequence ID" value="WQF86834.1"/>
    <property type="molecule type" value="Genomic_DNA"/>
</dbReference>
<evidence type="ECO:0000256" key="1">
    <source>
        <dbReference type="SAM" id="MobiDB-lite"/>
    </source>
</evidence>
<evidence type="ECO:0000256" key="2">
    <source>
        <dbReference type="SAM" id="SignalP"/>
    </source>
</evidence>
<feature type="signal peptide" evidence="2">
    <location>
        <begin position="1"/>
        <end position="20"/>
    </location>
</feature>
<feature type="chain" id="PRO_5043500656" evidence="2">
    <location>
        <begin position="21"/>
        <end position="165"/>
    </location>
</feature>
<dbReference type="AlphaFoldDB" id="A0AAX4IUB4"/>